<dbReference type="EMBL" id="JBAKAZ010000002">
    <property type="protein sequence ID" value="MEL0628134.1"/>
    <property type="molecule type" value="Genomic_DNA"/>
</dbReference>
<dbReference type="RefSeq" id="WP_341596071.1">
    <property type="nucleotide sequence ID" value="NZ_JBAKAZ010000002.1"/>
</dbReference>
<keyword evidence="4 13" id="KW-0645">Protease</keyword>
<dbReference type="Proteomes" id="UP001369082">
    <property type="component" value="Unassembled WGS sequence"/>
</dbReference>
<dbReference type="InterPro" id="IPR008915">
    <property type="entry name" value="Peptidase_M50"/>
</dbReference>
<dbReference type="InterPro" id="IPR041489">
    <property type="entry name" value="PDZ_6"/>
</dbReference>
<accession>A0ABU9GLE2</accession>
<reference evidence="13 14" key="1">
    <citation type="submission" date="2024-02" db="EMBL/GenBank/DDBJ databases">
        <title>Bacteria isolated from the canopy kelp, Nereocystis luetkeana.</title>
        <authorList>
            <person name="Pfister C.A."/>
            <person name="Younker I.T."/>
            <person name="Light S.H."/>
        </authorList>
    </citation>
    <scope>NUCLEOTIDE SEQUENCE [LARGE SCALE GENOMIC DNA]</scope>
    <source>
        <strain evidence="13 14">TI.1.05</strain>
    </source>
</reference>
<feature type="transmembrane region" description="Helical" evidence="11">
    <location>
        <begin position="99"/>
        <end position="120"/>
    </location>
</feature>
<evidence type="ECO:0000256" key="2">
    <source>
        <dbReference type="ARBA" id="ARBA00004141"/>
    </source>
</evidence>
<evidence type="ECO:0000259" key="12">
    <source>
        <dbReference type="SMART" id="SM00228"/>
    </source>
</evidence>
<evidence type="ECO:0000256" key="3">
    <source>
        <dbReference type="ARBA" id="ARBA00007931"/>
    </source>
</evidence>
<feature type="domain" description="PDZ" evidence="12">
    <location>
        <begin position="218"/>
        <end position="287"/>
    </location>
</feature>
<evidence type="ECO:0000313" key="13">
    <source>
        <dbReference type="EMBL" id="MEL0628134.1"/>
    </source>
</evidence>
<keyword evidence="9 11" id="KW-0482">Metalloprotease</keyword>
<feature type="transmembrane region" description="Helical" evidence="11">
    <location>
        <begin position="384"/>
        <end position="409"/>
    </location>
</feature>
<dbReference type="GO" id="GO:0006508">
    <property type="term" value="P:proteolysis"/>
    <property type="evidence" value="ECO:0007669"/>
    <property type="project" value="UniProtKB-KW"/>
</dbReference>
<keyword evidence="14" id="KW-1185">Reference proteome</keyword>
<keyword evidence="7 11" id="KW-0862">Zinc</keyword>
<sequence length="458" mass="49744">MLSFLWNTASFIVALSILVAIHEYGHFWVARRCGVKVHRFSIGFGKVLFKKTDKQGTEFAIAAIPLGGYVKMLDGRVEEVPDELTEYAFDKKTVWQRMAIVAAGPIANFLLAILAFFFMYSIGVNSAKPIISGIQDNSPASAMMVSRPFQITAVNGQSVNDWEALNLSLVGQIGEDSVTLDIIPLTIDDSTITNEPTQTYKVSLKNWQFEPKKESIISSLGFIPYSPEVHLVADSISEGGAAQRSGLMKGDKLVSIDGVALSSWTQFVTSVQGSANQTLNLTIERSGQIKSIDLQPDARELDNGQLQGVIGLAPQVDTYPEQFRVNLQYGVVDAIIKGVDKTWQLTTLTFDTLIKLVTGDLSVKNLSGPVGIAKGAGMSADYGLAYFLGFIALISVNLGIMNLIPLPVLDGGHLMYYSIEAVTGKPVSERIQEIGFKIGAAILFAFMSIAILNDFNLL</sequence>
<evidence type="ECO:0000256" key="5">
    <source>
        <dbReference type="ARBA" id="ARBA00022692"/>
    </source>
</evidence>
<organism evidence="13 14">
    <name type="scientific">Psychromonas aquatilis</name>
    <dbReference type="NCBI Taxonomy" id="2005072"/>
    <lineage>
        <taxon>Bacteria</taxon>
        <taxon>Pseudomonadati</taxon>
        <taxon>Pseudomonadota</taxon>
        <taxon>Gammaproteobacteria</taxon>
        <taxon>Alteromonadales</taxon>
        <taxon>Psychromonadaceae</taxon>
        <taxon>Psychromonas</taxon>
    </lineage>
</organism>
<dbReference type="SUPFAM" id="SSF50156">
    <property type="entry name" value="PDZ domain-like"/>
    <property type="match status" value="2"/>
</dbReference>
<gene>
    <name evidence="13" type="primary">rseP</name>
    <name evidence="13" type="ORF">V6256_00820</name>
</gene>
<proteinExistence type="inferred from homology"/>
<dbReference type="Pfam" id="PF02163">
    <property type="entry name" value="Peptidase_M50"/>
    <property type="match status" value="1"/>
</dbReference>
<dbReference type="GO" id="GO:0008233">
    <property type="term" value="F:peptidase activity"/>
    <property type="evidence" value="ECO:0007669"/>
    <property type="project" value="UniProtKB-KW"/>
</dbReference>
<dbReference type="SMART" id="SM00228">
    <property type="entry name" value="PDZ"/>
    <property type="match status" value="2"/>
</dbReference>
<comment type="subcellular location">
    <subcellularLocation>
        <location evidence="2">Membrane</location>
        <topology evidence="2">Multi-pass membrane protein</topology>
    </subcellularLocation>
</comment>
<protein>
    <recommendedName>
        <fullName evidence="11">Zinc metalloprotease</fullName>
        <ecNumber evidence="11">3.4.24.-</ecNumber>
    </recommendedName>
</protein>
<comment type="similarity">
    <text evidence="3 11">Belongs to the peptidase M50B family.</text>
</comment>
<dbReference type="CDD" id="cd06163">
    <property type="entry name" value="S2P-M50_PDZ_RseP-like"/>
    <property type="match status" value="2"/>
</dbReference>
<keyword evidence="8 11" id="KW-1133">Transmembrane helix</keyword>
<dbReference type="PANTHER" id="PTHR42837">
    <property type="entry name" value="REGULATOR OF SIGMA-E PROTEASE RSEP"/>
    <property type="match status" value="1"/>
</dbReference>
<evidence type="ECO:0000256" key="8">
    <source>
        <dbReference type="ARBA" id="ARBA00022989"/>
    </source>
</evidence>
<dbReference type="NCBIfam" id="NF008046">
    <property type="entry name" value="PRK10779.1"/>
    <property type="match status" value="1"/>
</dbReference>
<dbReference type="Gene3D" id="2.30.42.10">
    <property type="match status" value="2"/>
</dbReference>
<evidence type="ECO:0000256" key="4">
    <source>
        <dbReference type="ARBA" id="ARBA00022670"/>
    </source>
</evidence>
<evidence type="ECO:0000256" key="11">
    <source>
        <dbReference type="RuleBase" id="RU362031"/>
    </source>
</evidence>
<dbReference type="InterPro" id="IPR036034">
    <property type="entry name" value="PDZ_sf"/>
</dbReference>
<comment type="caution">
    <text evidence="13">The sequence shown here is derived from an EMBL/GenBank/DDBJ whole genome shotgun (WGS) entry which is preliminary data.</text>
</comment>
<feature type="transmembrane region" description="Helical" evidence="11">
    <location>
        <begin position="434"/>
        <end position="452"/>
    </location>
</feature>
<comment type="cofactor">
    <cofactor evidence="1 11">
        <name>Zn(2+)</name>
        <dbReference type="ChEBI" id="CHEBI:29105"/>
    </cofactor>
</comment>
<dbReference type="InterPro" id="IPR004387">
    <property type="entry name" value="Pept_M50_Zn"/>
</dbReference>
<keyword evidence="10 11" id="KW-0472">Membrane</keyword>
<keyword evidence="6 11" id="KW-0378">Hydrolase</keyword>
<evidence type="ECO:0000256" key="9">
    <source>
        <dbReference type="ARBA" id="ARBA00023049"/>
    </source>
</evidence>
<evidence type="ECO:0000256" key="10">
    <source>
        <dbReference type="ARBA" id="ARBA00023136"/>
    </source>
</evidence>
<keyword evidence="11" id="KW-0479">Metal-binding</keyword>
<feature type="transmembrane region" description="Helical" evidence="11">
    <location>
        <begin position="6"/>
        <end position="29"/>
    </location>
</feature>
<dbReference type="PANTHER" id="PTHR42837:SF2">
    <property type="entry name" value="MEMBRANE METALLOPROTEASE ARASP2, CHLOROPLASTIC-RELATED"/>
    <property type="match status" value="1"/>
</dbReference>
<evidence type="ECO:0000256" key="6">
    <source>
        <dbReference type="ARBA" id="ARBA00022801"/>
    </source>
</evidence>
<feature type="domain" description="PDZ" evidence="12">
    <location>
        <begin position="120"/>
        <end position="186"/>
    </location>
</feature>
<name>A0ABU9GLE2_9GAMM</name>
<dbReference type="EC" id="3.4.24.-" evidence="11"/>
<dbReference type="NCBIfam" id="TIGR00054">
    <property type="entry name" value="RIP metalloprotease RseP"/>
    <property type="match status" value="1"/>
</dbReference>
<evidence type="ECO:0000256" key="1">
    <source>
        <dbReference type="ARBA" id="ARBA00001947"/>
    </source>
</evidence>
<keyword evidence="5 11" id="KW-0812">Transmembrane</keyword>
<evidence type="ECO:0000313" key="14">
    <source>
        <dbReference type="Proteomes" id="UP001369082"/>
    </source>
</evidence>
<dbReference type="Pfam" id="PF17820">
    <property type="entry name" value="PDZ_6"/>
    <property type="match status" value="1"/>
</dbReference>
<dbReference type="InterPro" id="IPR001478">
    <property type="entry name" value="PDZ"/>
</dbReference>
<evidence type="ECO:0000256" key="7">
    <source>
        <dbReference type="ARBA" id="ARBA00022833"/>
    </source>
</evidence>